<gene>
    <name evidence="2" type="ORF">SAMN06265374_2656</name>
</gene>
<dbReference type="InterPro" id="IPR032635">
    <property type="entry name" value="Anti_2"/>
</dbReference>
<feature type="domain" description="Surface antigen" evidence="1">
    <location>
        <begin position="48"/>
        <end position="153"/>
    </location>
</feature>
<evidence type="ECO:0000259" key="1">
    <source>
        <dbReference type="Pfam" id="PF16998"/>
    </source>
</evidence>
<proteinExistence type="predicted"/>
<dbReference type="EMBL" id="FXTT01000003">
    <property type="protein sequence ID" value="SMP26041.1"/>
    <property type="molecule type" value="Genomic_DNA"/>
</dbReference>
<keyword evidence="3" id="KW-1185">Reference proteome</keyword>
<organism evidence="2 3">
    <name type="scientific">Roseibium denhamense</name>
    <dbReference type="NCBI Taxonomy" id="76305"/>
    <lineage>
        <taxon>Bacteria</taxon>
        <taxon>Pseudomonadati</taxon>
        <taxon>Pseudomonadota</taxon>
        <taxon>Alphaproteobacteria</taxon>
        <taxon>Hyphomicrobiales</taxon>
        <taxon>Stappiaceae</taxon>
        <taxon>Roseibium</taxon>
    </lineage>
</organism>
<dbReference type="Pfam" id="PF16998">
    <property type="entry name" value="17kDa_Anti_2"/>
    <property type="match status" value="1"/>
</dbReference>
<name>A0ABY1P481_9HYPH</name>
<accession>A0ABY1P481</accession>
<reference evidence="2 3" key="1">
    <citation type="submission" date="2017-05" db="EMBL/GenBank/DDBJ databases">
        <authorList>
            <person name="Varghese N."/>
            <person name="Submissions S."/>
        </authorList>
    </citation>
    <scope>NUCLEOTIDE SEQUENCE [LARGE SCALE GENOMIC DNA]</scope>
    <source>
        <strain evidence="2 3">DSM 15949</strain>
    </source>
</reference>
<dbReference type="PROSITE" id="PS51257">
    <property type="entry name" value="PROKAR_LIPOPROTEIN"/>
    <property type="match status" value="1"/>
</dbReference>
<comment type="caution">
    <text evidence="2">The sequence shown here is derived from an EMBL/GenBank/DDBJ whole genome shotgun (WGS) entry which is preliminary data.</text>
</comment>
<sequence>MCLVRSYTAVKHKINRISLAALATGILVAGCGQVSVQVGSDDVETPKLLTGSIPSTSDIAYTDVSPDDRQIIARVLDSVSVDLSNGSSLEDLTLPWLNATSGNSGTVSHIDPALFPNTGCLSFKTTANTITGIKLYAGTACRDISAAFAVTSLSVAEA</sequence>
<evidence type="ECO:0000313" key="3">
    <source>
        <dbReference type="Proteomes" id="UP001157914"/>
    </source>
</evidence>
<evidence type="ECO:0000313" key="2">
    <source>
        <dbReference type="EMBL" id="SMP26041.1"/>
    </source>
</evidence>
<protein>
    <submittedName>
        <fullName evidence="2">Outer membrane surface antigen</fullName>
    </submittedName>
</protein>
<dbReference type="Proteomes" id="UP001157914">
    <property type="component" value="Unassembled WGS sequence"/>
</dbReference>